<name>A0AAW8W2C1_LACPE</name>
<organism evidence="1 2">
    <name type="scientific">Lactiplantibacillus pentosus</name>
    <name type="common">Lactobacillus pentosus</name>
    <dbReference type="NCBI Taxonomy" id="1589"/>
    <lineage>
        <taxon>Bacteria</taxon>
        <taxon>Bacillati</taxon>
        <taxon>Bacillota</taxon>
        <taxon>Bacilli</taxon>
        <taxon>Lactobacillales</taxon>
        <taxon>Lactobacillaceae</taxon>
        <taxon>Lactiplantibacillus</taxon>
    </lineage>
</organism>
<dbReference type="AlphaFoldDB" id="A0AAW8W2C1"/>
<feature type="non-terminal residue" evidence="1">
    <location>
        <position position="1"/>
    </location>
</feature>
<proteinExistence type="predicted"/>
<protein>
    <submittedName>
        <fullName evidence="1">Uncharacterized protein</fullName>
    </submittedName>
</protein>
<evidence type="ECO:0000313" key="2">
    <source>
        <dbReference type="Proteomes" id="UP001267003"/>
    </source>
</evidence>
<dbReference type="RefSeq" id="WP_313890743.1">
    <property type="nucleotide sequence ID" value="NZ_JAVLAQ010000005.1"/>
</dbReference>
<gene>
    <name evidence="1" type="ORF">RI536_17750</name>
</gene>
<sequence>IKISDCVSNKKTKKSSNNRGLFQVEHIENKTNAPGRIRTVPKYTDIKAFTAHQKVRMHQKCTKIPRRVIHKKIPPR</sequence>
<dbReference type="Proteomes" id="UP001267003">
    <property type="component" value="Unassembled WGS sequence"/>
</dbReference>
<comment type="caution">
    <text evidence="1">The sequence shown here is derived from an EMBL/GenBank/DDBJ whole genome shotgun (WGS) entry which is preliminary data.</text>
</comment>
<evidence type="ECO:0000313" key="1">
    <source>
        <dbReference type="EMBL" id="MDT6991882.1"/>
    </source>
</evidence>
<reference evidence="1" key="1">
    <citation type="submission" date="2023-08" db="EMBL/GenBank/DDBJ databases">
        <authorList>
            <person name="Page C.A."/>
            <person name="Perez-Diaz I.M."/>
        </authorList>
    </citation>
    <scope>NUCLEOTIDE SEQUENCE</scope>
    <source>
        <strain evidence="1">7.8.46</strain>
    </source>
</reference>
<accession>A0AAW8W2C1</accession>
<dbReference type="EMBL" id="JAVLAQ010000005">
    <property type="protein sequence ID" value="MDT6991882.1"/>
    <property type="molecule type" value="Genomic_DNA"/>
</dbReference>